<dbReference type="AlphaFoldDB" id="A0A0C3H3Z6"/>
<dbReference type="InParanoid" id="A0A0C3H3Z6"/>
<dbReference type="HOGENOM" id="CLU_006329_3_0_1"/>
<feature type="domain" description="Xylanolytic transcriptional activator regulatory" evidence="2">
    <location>
        <begin position="191"/>
        <end position="269"/>
    </location>
</feature>
<dbReference type="CDD" id="cd12148">
    <property type="entry name" value="fungal_TF_MHR"/>
    <property type="match status" value="1"/>
</dbReference>
<dbReference type="SMART" id="SM00906">
    <property type="entry name" value="Fungal_trans"/>
    <property type="match status" value="1"/>
</dbReference>
<organism evidence="3 4">
    <name type="scientific">Oidiodendron maius (strain Zn)</name>
    <dbReference type="NCBI Taxonomy" id="913774"/>
    <lineage>
        <taxon>Eukaryota</taxon>
        <taxon>Fungi</taxon>
        <taxon>Dikarya</taxon>
        <taxon>Ascomycota</taxon>
        <taxon>Pezizomycotina</taxon>
        <taxon>Leotiomycetes</taxon>
        <taxon>Leotiomycetes incertae sedis</taxon>
        <taxon>Myxotrichaceae</taxon>
        <taxon>Oidiodendron</taxon>
    </lineage>
</organism>
<dbReference type="EMBL" id="KN832874">
    <property type="protein sequence ID" value="KIN02931.1"/>
    <property type="molecule type" value="Genomic_DNA"/>
</dbReference>
<dbReference type="GO" id="GO:0003677">
    <property type="term" value="F:DNA binding"/>
    <property type="evidence" value="ECO:0007669"/>
    <property type="project" value="InterPro"/>
</dbReference>
<dbReference type="Pfam" id="PF04082">
    <property type="entry name" value="Fungal_trans"/>
    <property type="match status" value="1"/>
</dbReference>
<reference evidence="3 4" key="1">
    <citation type="submission" date="2014-04" db="EMBL/GenBank/DDBJ databases">
        <authorList>
            <consortium name="DOE Joint Genome Institute"/>
            <person name="Kuo A."/>
            <person name="Martino E."/>
            <person name="Perotto S."/>
            <person name="Kohler A."/>
            <person name="Nagy L.G."/>
            <person name="Floudas D."/>
            <person name="Copeland A."/>
            <person name="Barry K.W."/>
            <person name="Cichocki N."/>
            <person name="Veneault-Fourrey C."/>
            <person name="LaButti K."/>
            <person name="Lindquist E.A."/>
            <person name="Lipzen A."/>
            <person name="Lundell T."/>
            <person name="Morin E."/>
            <person name="Murat C."/>
            <person name="Sun H."/>
            <person name="Tunlid A."/>
            <person name="Henrissat B."/>
            <person name="Grigoriev I.V."/>
            <person name="Hibbett D.S."/>
            <person name="Martin F."/>
            <person name="Nordberg H.P."/>
            <person name="Cantor M.N."/>
            <person name="Hua S.X."/>
        </authorList>
    </citation>
    <scope>NUCLEOTIDE SEQUENCE [LARGE SCALE GENOMIC DNA]</scope>
    <source>
        <strain evidence="3 4">Zn</strain>
    </source>
</reference>
<evidence type="ECO:0000256" key="1">
    <source>
        <dbReference type="ARBA" id="ARBA00023242"/>
    </source>
</evidence>
<protein>
    <recommendedName>
        <fullName evidence="2">Xylanolytic transcriptional activator regulatory domain-containing protein</fullName>
    </recommendedName>
</protein>
<dbReference type="GO" id="GO:0008270">
    <property type="term" value="F:zinc ion binding"/>
    <property type="evidence" value="ECO:0007669"/>
    <property type="project" value="InterPro"/>
</dbReference>
<keyword evidence="1" id="KW-0539">Nucleus</keyword>
<proteinExistence type="predicted"/>
<dbReference type="GO" id="GO:0006351">
    <property type="term" value="P:DNA-templated transcription"/>
    <property type="evidence" value="ECO:0007669"/>
    <property type="project" value="InterPro"/>
</dbReference>
<dbReference type="InterPro" id="IPR052761">
    <property type="entry name" value="Fungal_Detox/Toxin_TFs"/>
</dbReference>
<dbReference type="OrthoDB" id="4161332at2759"/>
<keyword evidence="4" id="KW-1185">Reference proteome</keyword>
<evidence type="ECO:0000313" key="4">
    <source>
        <dbReference type="Proteomes" id="UP000054321"/>
    </source>
</evidence>
<evidence type="ECO:0000313" key="3">
    <source>
        <dbReference type="EMBL" id="KIN02931.1"/>
    </source>
</evidence>
<dbReference type="Proteomes" id="UP000054321">
    <property type="component" value="Unassembled WGS sequence"/>
</dbReference>
<accession>A0A0C3H3Z6</accession>
<sequence length="502" mass="57391">MNFSHFLKEVEGSKRAANQVSNVAIHFSSIKIDFTVKDASGDACSHSIQIPQEAKDTLEPEDVAYLHAKGVFLIPPIQVCEKLIRCFFVHVHLTLPVVDAKDFLTRYVDGGPMSVNLMLLWSVFLAASDLMDEETIAEAGFRKRADMADAYYTRAKKLYDMNYLHDEEIFAQSILLMAGCRSQMNKDILAFWHLGGTALSRCQVMMAEMNAVNNDQDEISMHKKPLWARMWWCCLAVNAWGSLKTGWGLRISPTDNDIPVPDPQYILQELRDLPLPIQQQYISPNSERRVEYYILYLELVAILCKILGKYNKTKDNHPTSREISRWESKLINVEQKGLQIMSVDLHSSDKWLRLAAHQCQIFISGVYVTMFRQYLFAHPVIEGSEQEGWIRTAKQKINVAASQVVSSLEIMVSLDLMPYVQRETLGVFLPVTQYYLLQVSSSHDIERRFALNKFHTCVIILEEIQKTNWYAGLMLKILKGVLERVDSGNGDYLASLRCYGNI</sequence>
<dbReference type="InterPro" id="IPR007219">
    <property type="entry name" value="XnlR_reg_dom"/>
</dbReference>
<evidence type="ECO:0000259" key="2">
    <source>
        <dbReference type="SMART" id="SM00906"/>
    </source>
</evidence>
<name>A0A0C3H3Z6_OIDMZ</name>
<gene>
    <name evidence="3" type="ORF">OIDMADRAFT_144085</name>
</gene>
<dbReference type="PANTHER" id="PTHR47425:SF3">
    <property type="entry name" value="ZN(II)2CYS6 TRANSCRIPTION FACTOR (EUROFUNG)"/>
    <property type="match status" value="1"/>
</dbReference>
<dbReference type="PANTHER" id="PTHR47425">
    <property type="entry name" value="FARB-RELATED"/>
    <property type="match status" value="1"/>
</dbReference>
<reference evidence="4" key="2">
    <citation type="submission" date="2015-01" db="EMBL/GenBank/DDBJ databases">
        <title>Evolutionary Origins and Diversification of the Mycorrhizal Mutualists.</title>
        <authorList>
            <consortium name="DOE Joint Genome Institute"/>
            <consortium name="Mycorrhizal Genomics Consortium"/>
            <person name="Kohler A."/>
            <person name="Kuo A."/>
            <person name="Nagy L.G."/>
            <person name="Floudas D."/>
            <person name="Copeland A."/>
            <person name="Barry K.W."/>
            <person name="Cichocki N."/>
            <person name="Veneault-Fourrey C."/>
            <person name="LaButti K."/>
            <person name="Lindquist E.A."/>
            <person name="Lipzen A."/>
            <person name="Lundell T."/>
            <person name="Morin E."/>
            <person name="Murat C."/>
            <person name="Riley R."/>
            <person name="Ohm R."/>
            <person name="Sun H."/>
            <person name="Tunlid A."/>
            <person name="Henrissat B."/>
            <person name="Grigoriev I.V."/>
            <person name="Hibbett D.S."/>
            <person name="Martin F."/>
        </authorList>
    </citation>
    <scope>NUCLEOTIDE SEQUENCE [LARGE SCALE GENOMIC DNA]</scope>
    <source>
        <strain evidence="4">Zn</strain>
    </source>
</reference>